<dbReference type="Proteomes" id="UP000233551">
    <property type="component" value="Unassembled WGS sequence"/>
</dbReference>
<gene>
    <name evidence="1" type="ORF">CRG98_047369</name>
</gene>
<keyword evidence="2" id="KW-1185">Reference proteome</keyword>
<evidence type="ECO:0000313" key="2">
    <source>
        <dbReference type="Proteomes" id="UP000233551"/>
    </source>
</evidence>
<evidence type="ECO:0000313" key="1">
    <source>
        <dbReference type="EMBL" id="PKI32240.1"/>
    </source>
</evidence>
<protein>
    <submittedName>
        <fullName evidence="1">Uncharacterized protein</fullName>
    </submittedName>
</protein>
<proteinExistence type="predicted"/>
<comment type="caution">
    <text evidence="1">The sequence shown here is derived from an EMBL/GenBank/DDBJ whole genome shotgun (WGS) entry which is preliminary data.</text>
</comment>
<accession>A0A2I0HL92</accession>
<sequence length="114" mass="12378">MGLTLLSHSSLPAKLDYVIETMVHLINRYPPNLSSSNLLVVSDEYSFPFKSGGPISMEANRFPSGLYMLPGKAKIAEAGIEFTVEHDITGLEVEVEDLLAILVVKVVEGQCDIG</sequence>
<organism evidence="1 2">
    <name type="scientific">Punica granatum</name>
    <name type="common">Pomegranate</name>
    <dbReference type="NCBI Taxonomy" id="22663"/>
    <lineage>
        <taxon>Eukaryota</taxon>
        <taxon>Viridiplantae</taxon>
        <taxon>Streptophyta</taxon>
        <taxon>Embryophyta</taxon>
        <taxon>Tracheophyta</taxon>
        <taxon>Spermatophyta</taxon>
        <taxon>Magnoliopsida</taxon>
        <taxon>eudicotyledons</taxon>
        <taxon>Gunneridae</taxon>
        <taxon>Pentapetalae</taxon>
        <taxon>rosids</taxon>
        <taxon>malvids</taxon>
        <taxon>Myrtales</taxon>
        <taxon>Lythraceae</taxon>
        <taxon>Punica</taxon>
    </lineage>
</organism>
<dbReference type="AlphaFoldDB" id="A0A2I0HL92"/>
<dbReference type="EMBL" id="PGOL01007892">
    <property type="protein sequence ID" value="PKI32240.1"/>
    <property type="molecule type" value="Genomic_DNA"/>
</dbReference>
<reference evidence="1 2" key="1">
    <citation type="submission" date="2017-11" db="EMBL/GenBank/DDBJ databases">
        <title>De-novo sequencing of pomegranate (Punica granatum L.) genome.</title>
        <authorList>
            <person name="Akparov Z."/>
            <person name="Amiraslanov A."/>
            <person name="Hajiyeva S."/>
            <person name="Abbasov M."/>
            <person name="Kaur K."/>
            <person name="Hamwieh A."/>
            <person name="Solovyev V."/>
            <person name="Salamov A."/>
            <person name="Braich B."/>
            <person name="Kosarev P."/>
            <person name="Mahmoud A."/>
            <person name="Hajiyev E."/>
            <person name="Babayeva S."/>
            <person name="Izzatullayeva V."/>
            <person name="Mammadov A."/>
            <person name="Mammadov A."/>
            <person name="Sharifova S."/>
            <person name="Ojaghi J."/>
            <person name="Eynullazada K."/>
            <person name="Bayramov B."/>
            <person name="Abdulazimova A."/>
            <person name="Shahmuradov I."/>
        </authorList>
    </citation>
    <scope>NUCLEOTIDE SEQUENCE [LARGE SCALE GENOMIC DNA]</scope>
    <source>
        <strain evidence="2">cv. AG2017</strain>
        <tissue evidence="1">Leaf</tissue>
    </source>
</reference>
<name>A0A2I0HL92_PUNGR</name>